<proteinExistence type="inferred from homology"/>
<organism evidence="4 5">
    <name type="scientific">Serpentinicella alkaliphila</name>
    <dbReference type="NCBI Taxonomy" id="1734049"/>
    <lineage>
        <taxon>Bacteria</taxon>
        <taxon>Bacillati</taxon>
        <taxon>Bacillota</taxon>
        <taxon>Clostridia</taxon>
        <taxon>Peptostreptococcales</taxon>
        <taxon>Natronincolaceae</taxon>
        <taxon>Serpentinicella</taxon>
    </lineage>
</organism>
<dbReference type="NCBIfam" id="TIGR00732">
    <property type="entry name" value="dprA"/>
    <property type="match status" value="1"/>
</dbReference>
<dbReference type="InterPro" id="IPR057666">
    <property type="entry name" value="DrpA_SLOG"/>
</dbReference>
<sequence length="363" mass="40574">MVNERNLLIWFSHVGNINYDVILNLKQYFGNLEEILLANEKHIYEALSNNRIIADKIIKNRSEKIIFSIIESINNKDFHIITINDKEYPKKLCNIYRPPYVLYCKGRIIEDIPMIAVVGSRKASAYGRWAAYNFSKELAEWGVSIVSGMALGIDAEGHKGAIAGAGTTVAVLGCGINTCYPPIHISLMDKIIERGTVLSEYPPNVLPLKHHFPARNRIISGLSDGIIVVEAAEKSGSLITVEHGLEQGKEIFALPGNINSNYSSGTNKLIKDGAKILLTVEDVLEEIRIKFPNIKKVANQKDYGELSKNELMVYNIIKGQIMHFDIVSRKSNLNINELKAILKVLEIKGYIKHLSGNMFTVIV</sequence>
<dbReference type="PANTHER" id="PTHR43022:SF1">
    <property type="entry name" value="PROTEIN SMF"/>
    <property type="match status" value="1"/>
</dbReference>
<dbReference type="SUPFAM" id="SSF102405">
    <property type="entry name" value="MCP/YpsA-like"/>
    <property type="match status" value="1"/>
</dbReference>
<comment type="similarity">
    <text evidence="1">Belongs to the DprA/Smf family.</text>
</comment>
<evidence type="ECO:0000259" key="2">
    <source>
        <dbReference type="Pfam" id="PF02481"/>
    </source>
</evidence>
<accession>A0A4R2TSG2</accession>
<feature type="domain" description="Smf/DprA SLOG" evidence="2">
    <location>
        <begin position="80"/>
        <end position="287"/>
    </location>
</feature>
<dbReference type="InterPro" id="IPR041614">
    <property type="entry name" value="DprA_WH"/>
</dbReference>
<dbReference type="Pfam" id="PF02481">
    <property type="entry name" value="DNA_processg_A"/>
    <property type="match status" value="1"/>
</dbReference>
<name>A0A4R2TSG2_9FIRM</name>
<feature type="domain" description="DprA winged helix" evidence="3">
    <location>
        <begin position="305"/>
        <end position="357"/>
    </location>
</feature>
<comment type="caution">
    <text evidence="4">The sequence shown here is derived from an EMBL/GenBank/DDBJ whole genome shotgun (WGS) entry which is preliminary data.</text>
</comment>
<reference evidence="4 5" key="1">
    <citation type="submission" date="2019-03" db="EMBL/GenBank/DDBJ databases">
        <title>Genomic Encyclopedia of Type Strains, Phase IV (KMG-IV): sequencing the most valuable type-strain genomes for metagenomic binning, comparative biology and taxonomic classification.</title>
        <authorList>
            <person name="Goeker M."/>
        </authorList>
    </citation>
    <scope>NUCLEOTIDE SEQUENCE [LARGE SCALE GENOMIC DNA]</scope>
    <source>
        <strain evidence="4 5">DSM 100013</strain>
    </source>
</reference>
<evidence type="ECO:0000256" key="1">
    <source>
        <dbReference type="ARBA" id="ARBA00006525"/>
    </source>
</evidence>
<dbReference type="Pfam" id="PF17782">
    <property type="entry name" value="WHD_DprA"/>
    <property type="match status" value="1"/>
</dbReference>
<evidence type="ECO:0000259" key="3">
    <source>
        <dbReference type="Pfam" id="PF17782"/>
    </source>
</evidence>
<dbReference type="OrthoDB" id="9785707at2"/>
<dbReference type="InterPro" id="IPR003488">
    <property type="entry name" value="DprA"/>
</dbReference>
<dbReference type="GO" id="GO:0009294">
    <property type="term" value="P:DNA-mediated transformation"/>
    <property type="evidence" value="ECO:0007669"/>
    <property type="project" value="InterPro"/>
</dbReference>
<dbReference type="AlphaFoldDB" id="A0A4R2TSG2"/>
<dbReference type="EMBL" id="SLYC01000004">
    <property type="protein sequence ID" value="TCQ05846.1"/>
    <property type="molecule type" value="Genomic_DNA"/>
</dbReference>
<dbReference type="PANTHER" id="PTHR43022">
    <property type="entry name" value="PROTEIN SMF"/>
    <property type="match status" value="1"/>
</dbReference>
<dbReference type="RefSeq" id="WP_132847585.1">
    <property type="nucleotide sequence ID" value="NZ_CP058648.1"/>
</dbReference>
<evidence type="ECO:0000313" key="4">
    <source>
        <dbReference type="EMBL" id="TCQ05846.1"/>
    </source>
</evidence>
<gene>
    <name evidence="4" type="ORF">EDD79_100427</name>
</gene>
<evidence type="ECO:0000313" key="5">
    <source>
        <dbReference type="Proteomes" id="UP000295504"/>
    </source>
</evidence>
<protein>
    <submittedName>
        <fullName evidence="4">DNA processing protein</fullName>
    </submittedName>
</protein>
<dbReference type="Gene3D" id="3.40.50.450">
    <property type="match status" value="1"/>
</dbReference>
<keyword evidence="5" id="KW-1185">Reference proteome</keyword>
<dbReference type="Proteomes" id="UP000295504">
    <property type="component" value="Unassembled WGS sequence"/>
</dbReference>